<proteinExistence type="predicted"/>
<comment type="cofactor">
    <cofactor evidence="1">
        <name>FAD</name>
        <dbReference type="ChEBI" id="CHEBI:57692"/>
    </cofactor>
</comment>
<dbReference type="Proteomes" id="UP000003422">
    <property type="component" value="Unassembled WGS sequence"/>
</dbReference>
<keyword evidence="2" id="KW-0285">Flavoprotein</keyword>
<dbReference type="RefSeq" id="WP_004820876.1">
    <property type="nucleotide sequence ID" value="NZ_JH165061.1"/>
</dbReference>
<dbReference type="InterPro" id="IPR036188">
    <property type="entry name" value="FAD/NAD-bd_sf"/>
</dbReference>
<organism evidence="6 7">
    <name type="scientific">Peptoniphilus indolicus ATCC 29427</name>
    <dbReference type="NCBI Taxonomy" id="997350"/>
    <lineage>
        <taxon>Bacteria</taxon>
        <taxon>Bacillati</taxon>
        <taxon>Bacillota</taxon>
        <taxon>Tissierellia</taxon>
        <taxon>Tissierellales</taxon>
        <taxon>Peptoniphilaceae</taxon>
        <taxon>Peptoniphilus</taxon>
    </lineage>
</organism>
<protein>
    <submittedName>
        <fullName evidence="6">Pyridine nucleotide-disulfide oxidoreductase</fullName>
        <ecNumber evidence="6">1.8.1.-</ecNumber>
    </submittedName>
</protein>
<dbReference type="InterPro" id="IPR004792">
    <property type="entry name" value="BaiN-like"/>
</dbReference>
<dbReference type="SUPFAM" id="SSF51905">
    <property type="entry name" value="FAD/NAD(P)-binding domain"/>
    <property type="match status" value="1"/>
</dbReference>
<name>G4D3K6_9FIRM</name>
<dbReference type="InterPro" id="IPR055178">
    <property type="entry name" value="RsdA/BaiN/AoA(So)-like_dom"/>
</dbReference>
<dbReference type="Gene3D" id="3.50.50.60">
    <property type="entry name" value="FAD/NAD(P)-binding domain"/>
    <property type="match status" value="1"/>
</dbReference>
<comment type="caution">
    <text evidence="6">The sequence shown here is derived from an EMBL/GenBank/DDBJ whole genome shotgun (WGS) entry which is preliminary data.</text>
</comment>
<dbReference type="HOGENOM" id="CLU_025174_3_1_9"/>
<dbReference type="InterPro" id="IPR023166">
    <property type="entry name" value="BaiN-like_dom_sf"/>
</dbReference>
<evidence type="ECO:0000313" key="6">
    <source>
        <dbReference type="EMBL" id="EGY79896.1"/>
    </source>
</evidence>
<dbReference type="Gene3D" id="2.40.30.10">
    <property type="entry name" value="Translation factors"/>
    <property type="match status" value="1"/>
</dbReference>
<feature type="domain" description="RsdA/BaiN/AoA(So)-like insert" evidence="5">
    <location>
        <begin position="197"/>
        <end position="355"/>
    </location>
</feature>
<dbReference type="Gene3D" id="1.10.8.260">
    <property type="entry name" value="HI0933 insert domain-like"/>
    <property type="match status" value="1"/>
</dbReference>
<dbReference type="EMBL" id="AGBB01000089">
    <property type="protein sequence ID" value="EGY79896.1"/>
    <property type="molecule type" value="Genomic_DNA"/>
</dbReference>
<dbReference type="GO" id="GO:0016491">
    <property type="term" value="F:oxidoreductase activity"/>
    <property type="evidence" value="ECO:0007669"/>
    <property type="project" value="UniProtKB-KW"/>
</dbReference>
<dbReference type="OrthoDB" id="9773233at2"/>
<gene>
    <name evidence="6" type="ORF">HMPREF9129_0986</name>
</gene>
<dbReference type="PANTHER" id="PTHR42887:SF2">
    <property type="entry name" value="OS12G0638800 PROTEIN"/>
    <property type="match status" value="1"/>
</dbReference>
<dbReference type="AlphaFoldDB" id="G4D3K6"/>
<dbReference type="STRING" id="997350.HMPREF9129_0986"/>
<keyword evidence="3" id="KW-0274">FAD</keyword>
<sequence>MRVKIKYNIQRKGNQMKIIIIGGGISGVFAAIESKRLGHQVTVLEKKDRILKKMLTTGNGRCNLTNLDVSYKNYNSKFVTEAINGFTNENFIDYLKTIAIFTTCEGNRVYPQTLKAQTVVNQLLEELEELGVEVITSSPVLKVEKENNKFTVYTNEEKFVADRVVFATGGCSSPKLGSDGKSFEILKSLGHKVTNLYPALTQVTSESKDLKSISGVKVYSKPRLYIDDELVQEEEGEVLFTDYGLSGPPILNLSKAVNIKSGNKYIKFSLVNYSDEKIKDELYNMYYMLSHYSLKRWLTGIIDKKLVGYICKNLNLHQDIPMSNIDEKVFEKMVEEILNHRIDISGTKGFDTSQVTLGGVELSQVDEKTFESKLVKGLYIIGEALDIDGICGGYNIQWAVSSAMMMSRNL</sequence>
<dbReference type="eggNOG" id="COG2081">
    <property type="taxonomic scope" value="Bacteria"/>
</dbReference>
<dbReference type="NCBIfam" id="TIGR00275">
    <property type="entry name" value="aminoacetone oxidase family FAD-binding enzyme"/>
    <property type="match status" value="1"/>
</dbReference>
<reference evidence="6 7" key="1">
    <citation type="submission" date="2011-06" db="EMBL/GenBank/DDBJ databases">
        <authorList>
            <person name="Muzny D."/>
            <person name="Qin X."/>
            <person name="Deng J."/>
            <person name="Jiang H."/>
            <person name="Liu Y."/>
            <person name="Qu J."/>
            <person name="Song X.-Z."/>
            <person name="Zhang L."/>
            <person name="Thornton R."/>
            <person name="Coyle M."/>
            <person name="Francisco L."/>
            <person name="Jackson L."/>
            <person name="Javaid M."/>
            <person name="Korchina V."/>
            <person name="Kovar C."/>
            <person name="Mata R."/>
            <person name="Mathew T."/>
            <person name="Ngo R."/>
            <person name="Nguyen L."/>
            <person name="Nguyen N."/>
            <person name="Okwuonu G."/>
            <person name="Ongeri F."/>
            <person name="Pham C."/>
            <person name="Simmons D."/>
            <person name="Wilczek-Boney K."/>
            <person name="Hale W."/>
            <person name="Jakkamsetti A."/>
            <person name="Pham P."/>
            <person name="Ruth R."/>
            <person name="San Lucas F."/>
            <person name="Warren J."/>
            <person name="Zhang J."/>
            <person name="Zhao Z."/>
            <person name="Zhou C."/>
            <person name="Zhu D."/>
            <person name="Lee S."/>
            <person name="Bess C."/>
            <person name="Blankenburg K."/>
            <person name="Forbes L."/>
            <person name="Fu Q."/>
            <person name="Gubbala S."/>
            <person name="Hirani K."/>
            <person name="Jayaseelan J.C."/>
            <person name="Lara F."/>
            <person name="Munidasa M."/>
            <person name="Palculict T."/>
            <person name="Patil S."/>
            <person name="Pu L.-L."/>
            <person name="Saada N."/>
            <person name="Tang L."/>
            <person name="Weissenberger G."/>
            <person name="Zhu Y."/>
            <person name="Hemphill L."/>
            <person name="Shang Y."/>
            <person name="Youmans B."/>
            <person name="Ayvaz T."/>
            <person name="Ross M."/>
            <person name="Santibanez J."/>
            <person name="Aqrawi P."/>
            <person name="Gross S."/>
            <person name="Joshi V."/>
            <person name="Fowler G."/>
            <person name="Nazareth L."/>
            <person name="Reid J."/>
            <person name="Worley K."/>
            <person name="Petrosino J."/>
            <person name="Highlander S."/>
            <person name="Gibbs R."/>
        </authorList>
    </citation>
    <scope>NUCLEOTIDE SEQUENCE [LARGE SCALE GENOMIC DNA]</scope>
    <source>
        <strain evidence="6 7">ATCC 29427</strain>
    </source>
</reference>
<evidence type="ECO:0000256" key="1">
    <source>
        <dbReference type="ARBA" id="ARBA00001974"/>
    </source>
</evidence>
<dbReference type="InterPro" id="IPR057661">
    <property type="entry name" value="RsdA/BaiN/AoA(So)_Rossmann"/>
</dbReference>
<dbReference type="PATRIC" id="fig|997350.3.peg.950"/>
<evidence type="ECO:0000256" key="3">
    <source>
        <dbReference type="ARBA" id="ARBA00022827"/>
    </source>
</evidence>
<dbReference type="SUPFAM" id="SSF160996">
    <property type="entry name" value="HI0933 insert domain-like"/>
    <property type="match status" value="1"/>
</dbReference>
<evidence type="ECO:0000259" key="5">
    <source>
        <dbReference type="Pfam" id="PF22780"/>
    </source>
</evidence>
<dbReference type="EC" id="1.8.1.-" evidence="6"/>
<feature type="domain" description="RsdA/BaiN/AoA(So)-like Rossmann fold-like" evidence="4">
    <location>
        <begin position="17"/>
        <end position="407"/>
    </location>
</feature>
<dbReference type="Pfam" id="PF03486">
    <property type="entry name" value="HI0933_like"/>
    <property type="match status" value="1"/>
</dbReference>
<keyword evidence="7" id="KW-1185">Reference proteome</keyword>
<evidence type="ECO:0000313" key="7">
    <source>
        <dbReference type="Proteomes" id="UP000003422"/>
    </source>
</evidence>
<dbReference type="Pfam" id="PF22780">
    <property type="entry name" value="HI0933_like_1st"/>
    <property type="match status" value="1"/>
</dbReference>
<accession>G4D3K6</accession>
<dbReference type="PANTHER" id="PTHR42887">
    <property type="entry name" value="OS12G0638800 PROTEIN"/>
    <property type="match status" value="1"/>
</dbReference>
<evidence type="ECO:0000259" key="4">
    <source>
        <dbReference type="Pfam" id="PF03486"/>
    </source>
</evidence>
<evidence type="ECO:0000256" key="2">
    <source>
        <dbReference type="ARBA" id="ARBA00022630"/>
    </source>
</evidence>
<keyword evidence="6" id="KW-0560">Oxidoreductase</keyword>